<dbReference type="Proteomes" id="UP000565576">
    <property type="component" value="Unassembled WGS sequence"/>
</dbReference>
<keyword evidence="5 6" id="KW-0472">Membrane</keyword>
<keyword evidence="4 6" id="KW-1133">Transmembrane helix</keyword>
<evidence type="ECO:0000256" key="1">
    <source>
        <dbReference type="ARBA" id="ARBA00004651"/>
    </source>
</evidence>
<keyword evidence="3 6" id="KW-0812">Transmembrane</keyword>
<sequence length="400" mass="42434">MLQRLQRNARWPFIGLQLSNVTLNFSHAFATVLYPWIMYDLTGSVVYMALMVCMNGAVLLVGMAFGGYVAEWLGIRYTALISAKIGALTSLLVAALYTADFLSPGVLILLGLLGTILDGPATVATEAKVPEIARLSGLSPTNANSIDDMIDGLVLLTASAASAFIIAVIGAKEAAWWIAICNFAAMTLLSLSLPNFRLRPAPHLRDIIAAGRQFRGLAVSLPLALCASAALGFFMTLQIFLVPAALRLQGASIAWLGIFIAASATGTIMMNLHLASRQSAPPAASIASRALLGLAFATGLMWVEISPLTMMLAGLVAGLANGWLSPAFISILQVKAPRGRRPYVMGFSYSVVLLFLPLEYLLTGTAIGLTSFRTTCTLLVFLLTMAAAVSAAWLESMEND</sequence>
<dbReference type="GO" id="GO:0005886">
    <property type="term" value="C:plasma membrane"/>
    <property type="evidence" value="ECO:0007669"/>
    <property type="project" value="UniProtKB-SubCell"/>
</dbReference>
<dbReference type="AlphaFoldDB" id="A0A7X0IWL0"/>
<feature type="transmembrane region" description="Helical" evidence="6">
    <location>
        <begin position="175"/>
        <end position="196"/>
    </location>
</feature>
<feature type="transmembrane region" description="Helical" evidence="6">
    <location>
        <begin position="105"/>
        <end position="129"/>
    </location>
</feature>
<dbReference type="PANTHER" id="PTHR23513">
    <property type="entry name" value="INTEGRAL MEMBRANE EFFLUX PROTEIN-RELATED"/>
    <property type="match status" value="1"/>
</dbReference>
<dbReference type="EMBL" id="JACHBG010000019">
    <property type="protein sequence ID" value="MBB6488158.1"/>
    <property type="molecule type" value="Genomic_DNA"/>
</dbReference>
<feature type="transmembrane region" description="Helical" evidence="6">
    <location>
        <begin position="253"/>
        <end position="274"/>
    </location>
</feature>
<reference evidence="7 8" key="1">
    <citation type="submission" date="2020-08" db="EMBL/GenBank/DDBJ databases">
        <title>Genomic Encyclopedia of Type Strains, Phase IV (KMG-V): Genome sequencing to study the core and pangenomes of soil and plant-associated prokaryotes.</title>
        <authorList>
            <person name="Whitman W."/>
        </authorList>
    </citation>
    <scope>NUCLEOTIDE SEQUENCE [LARGE SCALE GENOMIC DNA]</scope>
    <source>
        <strain evidence="7 8">SEMIA 4060</strain>
    </source>
</reference>
<feature type="transmembrane region" description="Helical" evidence="6">
    <location>
        <begin position="309"/>
        <end position="331"/>
    </location>
</feature>
<evidence type="ECO:0000256" key="5">
    <source>
        <dbReference type="ARBA" id="ARBA00023136"/>
    </source>
</evidence>
<proteinExistence type="predicted"/>
<comment type="caution">
    <text evidence="7">The sequence shown here is derived from an EMBL/GenBank/DDBJ whole genome shotgun (WGS) entry which is preliminary data.</text>
</comment>
<feature type="transmembrane region" description="Helical" evidence="6">
    <location>
        <begin position="150"/>
        <end position="169"/>
    </location>
</feature>
<feature type="transmembrane region" description="Helical" evidence="6">
    <location>
        <begin position="286"/>
        <end position="303"/>
    </location>
</feature>
<dbReference type="SUPFAM" id="SSF103473">
    <property type="entry name" value="MFS general substrate transporter"/>
    <property type="match status" value="1"/>
</dbReference>
<name>A0A7X0IWL0_9HYPH</name>
<feature type="transmembrane region" description="Helical" evidence="6">
    <location>
        <begin position="372"/>
        <end position="394"/>
    </location>
</feature>
<evidence type="ECO:0000313" key="8">
    <source>
        <dbReference type="Proteomes" id="UP000565576"/>
    </source>
</evidence>
<evidence type="ECO:0000256" key="2">
    <source>
        <dbReference type="ARBA" id="ARBA00022475"/>
    </source>
</evidence>
<dbReference type="Gene3D" id="1.20.1250.20">
    <property type="entry name" value="MFS general substrate transporter like domains"/>
    <property type="match status" value="1"/>
</dbReference>
<dbReference type="InterPro" id="IPR036259">
    <property type="entry name" value="MFS_trans_sf"/>
</dbReference>
<organism evidence="7 8">
    <name type="scientific">Rhizobium lusitanum</name>
    <dbReference type="NCBI Taxonomy" id="293958"/>
    <lineage>
        <taxon>Bacteria</taxon>
        <taxon>Pseudomonadati</taxon>
        <taxon>Pseudomonadota</taxon>
        <taxon>Alphaproteobacteria</taxon>
        <taxon>Hyphomicrobiales</taxon>
        <taxon>Rhizobiaceae</taxon>
        <taxon>Rhizobium/Agrobacterium group</taxon>
        <taxon>Rhizobium</taxon>
    </lineage>
</organism>
<dbReference type="PANTHER" id="PTHR23513:SF11">
    <property type="entry name" value="STAPHYLOFERRIN A TRANSPORTER"/>
    <property type="match status" value="1"/>
</dbReference>
<feature type="transmembrane region" description="Helical" evidence="6">
    <location>
        <begin position="217"/>
        <end position="241"/>
    </location>
</feature>
<comment type="subcellular location">
    <subcellularLocation>
        <location evidence="1">Cell membrane</location>
        <topology evidence="1">Multi-pass membrane protein</topology>
    </subcellularLocation>
</comment>
<evidence type="ECO:0000256" key="6">
    <source>
        <dbReference type="SAM" id="Phobius"/>
    </source>
</evidence>
<evidence type="ECO:0000313" key="7">
    <source>
        <dbReference type="EMBL" id="MBB6488158.1"/>
    </source>
</evidence>
<gene>
    <name evidence="7" type="ORF">GGD46_005469</name>
</gene>
<feature type="transmembrane region" description="Helical" evidence="6">
    <location>
        <begin position="77"/>
        <end position="99"/>
    </location>
</feature>
<feature type="transmembrane region" description="Helical" evidence="6">
    <location>
        <begin position="343"/>
        <end position="360"/>
    </location>
</feature>
<evidence type="ECO:0000256" key="3">
    <source>
        <dbReference type="ARBA" id="ARBA00022692"/>
    </source>
</evidence>
<evidence type="ECO:0000256" key="4">
    <source>
        <dbReference type="ARBA" id="ARBA00022989"/>
    </source>
</evidence>
<feature type="transmembrane region" description="Helical" evidence="6">
    <location>
        <begin position="21"/>
        <end position="39"/>
    </location>
</feature>
<keyword evidence="2" id="KW-1003">Cell membrane</keyword>
<feature type="transmembrane region" description="Helical" evidence="6">
    <location>
        <begin position="45"/>
        <end position="70"/>
    </location>
</feature>
<protein>
    <submittedName>
        <fullName evidence="7">MFS family permease</fullName>
    </submittedName>
</protein>
<accession>A0A7X0IWL0</accession>